<evidence type="ECO:0000259" key="1">
    <source>
        <dbReference type="Pfam" id="PF00535"/>
    </source>
</evidence>
<feature type="domain" description="Glycosyltransferase 2-like" evidence="1">
    <location>
        <begin position="7"/>
        <end position="162"/>
    </location>
</feature>
<dbReference type="InterPro" id="IPR029044">
    <property type="entry name" value="Nucleotide-diphossugar_trans"/>
</dbReference>
<proteinExistence type="predicted"/>
<evidence type="ECO:0000313" key="2">
    <source>
        <dbReference type="EMBL" id="OGC51213.1"/>
    </source>
</evidence>
<dbReference type="AlphaFoldDB" id="A0A1F4V3Y7"/>
<reference evidence="2 3" key="1">
    <citation type="journal article" date="2016" name="Nat. Commun.">
        <title>Thousands of microbial genomes shed light on interconnected biogeochemical processes in an aquifer system.</title>
        <authorList>
            <person name="Anantharaman K."/>
            <person name="Brown C.T."/>
            <person name="Hug L.A."/>
            <person name="Sharon I."/>
            <person name="Castelle C.J."/>
            <person name="Probst A.J."/>
            <person name="Thomas B.C."/>
            <person name="Singh A."/>
            <person name="Wilkins M.J."/>
            <person name="Karaoz U."/>
            <person name="Brodie E.L."/>
            <person name="Williams K.H."/>
            <person name="Hubbard S.S."/>
            <person name="Banfield J.F."/>
        </authorList>
    </citation>
    <scope>NUCLEOTIDE SEQUENCE [LARGE SCALE GENOMIC DNA]</scope>
</reference>
<protein>
    <recommendedName>
        <fullName evidence="1">Glycosyltransferase 2-like domain-containing protein</fullName>
    </recommendedName>
</protein>
<dbReference type="Gene3D" id="3.90.550.10">
    <property type="entry name" value="Spore Coat Polysaccharide Biosynthesis Protein SpsA, Chain A"/>
    <property type="match status" value="1"/>
</dbReference>
<dbReference type="PANTHER" id="PTHR48090:SF7">
    <property type="entry name" value="RFBJ PROTEIN"/>
    <property type="match status" value="1"/>
</dbReference>
<dbReference type="EMBL" id="MEVH01000028">
    <property type="protein sequence ID" value="OGC51213.1"/>
    <property type="molecule type" value="Genomic_DNA"/>
</dbReference>
<gene>
    <name evidence="2" type="ORF">A2982_01855</name>
</gene>
<dbReference type="InterPro" id="IPR050256">
    <property type="entry name" value="Glycosyltransferase_2"/>
</dbReference>
<evidence type="ECO:0000313" key="3">
    <source>
        <dbReference type="Proteomes" id="UP000178771"/>
    </source>
</evidence>
<dbReference type="Proteomes" id="UP000178771">
    <property type="component" value="Unassembled WGS sequence"/>
</dbReference>
<comment type="caution">
    <text evidence="2">The sequence shown here is derived from an EMBL/GenBank/DDBJ whole genome shotgun (WGS) entry which is preliminary data.</text>
</comment>
<name>A0A1F4V3Y7_UNCKA</name>
<dbReference type="STRING" id="1802624.A2982_01855"/>
<dbReference type="PANTHER" id="PTHR48090">
    <property type="entry name" value="UNDECAPRENYL-PHOSPHATE 4-DEOXY-4-FORMAMIDO-L-ARABINOSE TRANSFERASE-RELATED"/>
    <property type="match status" value="1"/>
</dbReference>
<accession>A0A1F4V3Y7</accession>
<dbReference type="SUPFAM" id="SSF53448">
    <property type="entry name" value="Nucleotide-diphospho-sugar transferases"/>
    <property type="match status" value="1"/>
</dbReference>
<dbReference type="Pfam" id="PF00535">
    <property type="entry name" value="Glycos_transf_2"/>
    <property type="match status" value="1"/>
</dbReference>
<dbReference type="CDD" id="cd04179">
    <property type="entry name" value="DPM_DPG-synthase_like"/>
    <property type="match status" value="1"/>
</dbReference>
<organism evidence="2 3">
    <name type="scientific">candidate division WWE3 bacterium RIFCSPLOWO2_01_FULL_39_13</name>
    <dbReference type="NCBI Taxonomy" id="1802624"/>
    <lineage>
        <taxon>Bacteria</taxon>
        <taxon>Katanobacteria</taxon>
    </lineage>
</organism>
<dbReference type="InterPro" id="IPR001173">
    <property type="entry name" value="Glyco_trans_2-like"/>
</dbReference>
<sequence length="223" mass="24958">MYSSILIIIPAYNEEKMVGKVIDDLKKAGFENIIVIDDGSSDKTGEVSKKAGAIVLTHPVNIGVGGAFSTGMEYARLKNYKYLITVDADGQHNANDVKKIALELQKDEYDIVSGSRFLDFKRKYKPRYLLGLLWNLIIFLFTFKYTSDPESGLRGFNKKALEVINVESSGFEACSEIIIKSAKSSLKTKEIPVTAIYTDYSINKGQKITNATRLFRKLLLRHG</sequence>